<evidence type="ECO:0000259" key="1">
    <source>
        <dbReference type="Pfam" id="PF12508"/>
    </source>
</evidence>
<dbReference type="EMBL" id="SJSM01000002">
    <property type="protein sequence ID" value="TCC98777.1"/>
    <property type="molecule type" value="Genomic_DNA"/>
</dbReference>
<dbReference type="RefSeq" id="WP_131607757.1">
    <property type="nucleotide sequence ID" value="NZ_SJSM01000002.1"/>
</dbReference>
<reference evidence="2 3" key="1">
    <citation type="submission" date="2019-02" db="EMBL/GenBank/DDBJ databases">
        <title>Pedobacter sp. RP-3-8 sp. nov., isolated from Arctic soil.</title>
        <authorList>
            <person name="Dahal R.H."/>
        </authorList>
    </citation>
    <scope>NUCLEOTIDE SEQUENCE [LARGE SCALE GENOMIC DNA]</scope>
    <source>
        <strain evidence="2 3">RP-3-8</strain>
    </source>
</reference>
<protein>
    <submittedName>
        <fullName evidence="2">Conjugative transposon protein TraM</fullName>
    </submittedName>
</protein>
<sequence length="395" mass="44096">MNINFKQPKYVIPLLILPFLFLFFMVYKSSTEDNPKEVKSAAGMQGNIGEASAEVQKGHLSNKLDAYRNQYKEGDGNTAINPIAEERGLDSIDQAMRKRFLSGNPGMPGSTVPLVSGGMPYADQGVQKTVMTDQDRALATALSNLNGYQQSTSVRNPVVQPKEKDPMEIFKAQMSYMDSISKAADPEYQQQKKQTEELQKLEMLKKQQKKLEVTKADDPSLIFNTVMPQRRENFITAIIDENLTGYAGSRIRLRLLEDIKAGNFLVKKGTYLYAEINGFGGQRVTLSIQSILFGGKILPVNLDLYDMDGLKGLYVPESAFRDFTKDLGGNSMQGVNLQGSSQNQSQFLMSTIDKMFQSTSSAIASLIRKNKAKLKYSSYLYLIDSQALQAQQQNY</sequence>
<gene>
    <name evidence="2" type="primary">traM</name>
    <name evidence="2" type="ORF">EZ444_05745</name>
</gene>
<dbReference type="InterPro" id="IPR022187">
    <property type="entry name" value="Conjug_transposon_TraM"/>
</dbReference>
<feature type="domain" description="Conjugative transposon TraM C-terminal" evidence="1">
    <location>
        <begin position="235"/>
        <end position="382"/>
    </location>
</feature>
<name>A0A4R0NGA8_9SPHI</name>
<dbReference type="AlphaFoldDB" id="A0A4R0NGA8"/>
<dbReference type="Pfam" id="PF12508">
    <property type="entry name" value="Transposon_TraM"/>
    <property type="match status" value="1"/>
</dbReference>
<dbReference type="Proteomes" id="UP000291117">
    <property type="component" value="Unassembled WGS sequence"/>
</dbReference>
<proteinExistence type="predicted"/>
<dbReference type="InterPro" id="IPR055407">
    <property type="entry name" value="TraM_C"/>
</dbReference>
<comment type="caution">
    <text evidence="2">The sequence shown here is derived from an EMBL/GenBank/DDBJ whole genome shotgun (WGS) entry which is preliminary data.</text>
</comment>
<evidence type="ECO:0000313" key="2">
    <source>
        <dbReference type="EMBL" id="TCC98777.1"/>
    </source>
</evidence>
<keyword evidence="3" id="KW-1185">Reference proteome</keyword>
<evidence type="ECO:0000313" key="3">
    <source>
        <dbReference type="Proteomes" id="UP000291117"/>
    </source>
</evidence>
<accession>A0A4R0NGA8</accession>
<dbReference type="OrthoDB" id="1453786at2"/>
<organism evidence="2 3">
    <name type="scientific">Pedobacter hiemivivus</name>
    <dbReference type="NCBI Taxonomy" id="2530454"/>
    <lineage>
        <taxon>Bacteria</taxon>
        <taxon>Pseudomonadati</taxon>
        <taxon>Bacteroidota</taxon>
        <taxon>Sphingobacteriia</taxon>
        <taxon>Sphingobacteriales</taxon>
        <taxon>Sphingobacteriaceae</taxon>
        <taxon>Pedobacter</taxon>
    </lineage>
</organism>
<dbReference type="NCBIfam" id="TIGR03779">
    <property type="entry name" value="Bac_Flav_CT_M"/>
    <property type="match status" value="1"/>
</dbReference>